<protein>
    <recommendedName>
        <fullName evidence="5">WW domain-containing protein</fullName>
    </recommendedName>
</protein>
<dbReference type="CDD" id="cd00201">
    <property type="entry name" value="WW"/>
    <property type="match status" value="1"/>
</dbReference>
<dbReference type="AlphaFoldDB" id="A0A812UZP5"/>
<dbReference type="SMART" id="SM00456">
    <property type="entry name" value="WW"/>
    <property type="match status" value="1"/>
</dbReference>
<dbReference type="Proteomes" id="UP000601435">
    <property type="component" value="Unassembled WGS sequence"/>
</dbReference>
<evidence type="ECO:0000259" key="2">
    <source>
        <dbReference type="PROSITE" id="PS50031"/>
    </source>
</evidence>
<accession>A0A812UZP5</accession>
<dbReference type="InterPro" id="IPR036020">
    <property type="entry name" value="WW_dom_sf"/>
</dbReference>
<dbReference type="Gene3D" id="2.20.70.10">
    <property type="match status" value="1"/>
</dbReference>
<dbReference type="Pfam" id="PF12763">
    <property type="entry name" value="EH"/>
    <property type="match status" value="1"/>
</dbReference>
<feature type="domain" description="EH" evidence="2">
    <location>
        <begin position="445"/>
        <end position="511"/>
    </location>
</feature>
<dbReference type="Pfam" id="PF00397">
    <property type="entry name" value="WW"/>
    <property type="match status" value="1"/>
</dbReference>
<dbReference type="PROSITE" id="PS50031">
    <property type="entry name" value="EH"/>
    <property type="match status" value="1"/>
</dbReference>
<dbReference type="InterPro" id="IPR011992">
    <property type="entry name" value="EF-hand-dom_pair"/>
</dbReference>
<keyword evidence="4" id="KW-1185">Reference proteome</keyword>
<name>A0A812UZP5_9DINO</name>
<dbReference type="InterPro" id="IPR001202">
    <property type="entry name" value="WW_dom"/>
</dbReference>
<dbReference type="OrthoDB" id="524326at2759"/>
<dbReference type="SUPFAM" id="SSF47473">
    <property type="entry name" value="EF-hand"/>
    <property type="match status" value="1"/>
</dbReference>
<feature type="domain" description="WW" evidence="1">
    <location>
        <begin position="344"/>
        <end position="371"/>
    </location>
</feature>
<feature type="non-terminal residue" evidence="3">
    <location>
        <position position="1"/>
    </location>
</feature>
<dbReference type="SMART" id="SM00027">
    <property type="entry name" value="EH"/>
    <property type="match status" value="1"/>
</dbReference>
<dbReference type="InterPro" id="IPR014002">
    <property type="entry name" value="Agenet_dom_plant"/>
</dbReference>
<dbReference type="SUPFAM" id="SSF51045">
    <property type="entry name" value="WW domain"/>
    <property type="match status" value="1"/>
</dbReference>
<dbReference type="Gene3D" id="1.10.238.10">
    <property type="entry name" value="EF-hand"/>
    <property type="match status" value="1"/>
</dbReference>
<proteinExistence type="predicted"/>
<organism evidence="3 4">
    <name type="scientific">Symbiodinium necroappetens</name>
    <dbReference type="NCBI Taxonomy" id="1628268"/>
    <lineage>
        <taxon>Eukaryota</taxon>
        <taxon>Sar</taxon>
        <taxon>Alveolata</taxon>
        <taxon>Dinophyceae</taxon>
        <taxon>Suessiales</taxon>
        <taxon>Symbiodiniaceae</taxon>
        <taxon>Symbiodinium</taxon>
    </lineage>
</organism>
<evidence type="ECO:0000313" key="3">
    <source>
        <dbReference type="EMBL" id="CAE7588365.1"/>
    </source>
</evidence>
<dbReference type="EMBL" id="CAJNJA010027891">
    <property type="protein sequence ID" value="CAE7588365.1"/>
    <property type="molecule type" value="Genomic_DNA"/>
</dbReference>
<evidence type="ECO:0008006" key="5">
    <source>
        <dbReference type="Google" id="ProtNLM"/>
    </source>
</evidence>
<comment type="caution">
    <text evidence="3">The sequence shown here is derived from an EMBL/GenBank/DDBJ whole genome shotgun (WGS) entry which is preliminary data.</text>
</comment>
<evidence type="ECO:0000259" key="1">
    <source>
        <dbReference type="PROSITE" id="PS50020"/>
    </source>
</evidence>
<dbReference type="PROSITE" id="PS50020">
    <property type="entry name" value="WW_DOMAIN_2"/>
    <property type="match status" value="1"/>
</dbReference>
<dbReference type="PROSITE" id="PS01159">
    <property type="entry name" value="WW_DOMAIN_1"/>
    <property type="match status" value="1"/>
</dbReference>
<evidence type="ECO:0000313" key="4">
    <source>
        <dbReference type="Proteomes" id="UP000601435"/>
    </source>
</evidence>
<dbReference type="SMART" id="SM00743">
    <property type="entry name" value="Agenet"/>
    <property type="match status" value="1"/>
</dbReference>
<sequence length="551" mass="61510">SAWQECLAKDRIMSANGDFQDFKKQVLKASVQEIDEQAAHATVMWNFLIAFAAKKHFYRNLIIQVFNKLMQVPSWVAAWEVDVKLHEKVQTLHEDLQSAIGAQHEVLRKSIAPAASKSVTLVRMDERPEEVRLAIEREKIIDAIKEEVESEEWAEEEIEAEVSAETSTHPALSALQDGIDAAIAIDDPSKMDSCGLSALNKLRIGCISCAGDDHLFSQELDNAPKVFNFLLSLLKQHKEFLNGVAEVINLLMASTWCSVFEKSQLLQERLRELPKPLQAALGLQSSKVLAHIDADARRMVTGGEVSDDMKIVADRMQSIRAPRTSGGYAQAAKSGSKSLGIEKWKAAKTPEGHSYYYNSRTGESTWERPMELGGPLVYKSGDEVEVWSNGMRAWGKGKVLQVKDDKVTAEFCLRDGSVARKELPCQHKDLRPAAAEAMQAWSSDEQEAYQSWFSAMKDGSSSSKPALQVSQFLWRSGLPREALKQVWAIANPGSRTSLSFEEFAKCCRLVAHCQALDADFVKRGDRPLRVRLRTECLHKRPPALPRFEKGA</sequence>
<dbReference type="InterPro" id="IPR000261">
    <property type="entry name" value="EH_dom"/>
</dbReference>
<gene>
    <name evidence="3" type="ORF">SNEC2469_LOCUS17004</name>
</gene>
<reference evidence="3" key="1">
    <citation type="submission" date="2021-02" db="EMBL/GenBank/DDBJ databases">
        <authorList>
            <person name="Dougan E. K."/>
            <person name="Rhodes N."/>
            <person name="Thang M."/>
            <person name="Chan C."/>
        </authorList>
    </citation>
    <scope>NUCLEOTIDE SEQUENCE</scope>
</reference>